<dbReference type="Pfam" id="PF07681">
    <property type="entry name" value="DoxX"/>
    <property type="match status" value="1"/>
</dbReference>
<evidence type="ECO:0000256" key="5">
    <source>
        <dbReference type="SAM" id="Phobius"/>
    </source>
</evidence>
<evidence type="ECO:0000256" key="4">
    <source>
        <dbReference type="ARBA" id="ARBA00023136"/>
    </source>
</evidence>
<feature type="transmembrane region" description="Helical" evidence="5">
    <location>
        <begin position="88"/>
        <end position="106"/>
    </location>
</feature>
<feature type="transmembrane region" description="Helical" evidence="5">
    <location>
        <begin position="118"/>
        <end position="136"/>
    </location>
</feature>
<keyword evidence="2 5" id="KW-0812">Transmembrane</keyword>
<name>A0A1E7WW19_9BURK</name>
<keyword evidence="4 5" id="KW-0472">Membrane</keyword>
<evidence type="ECO:0000256" key="2">
    <source>
        <dbReference type="ARBA" id="ARBA00022692"/>
    </source>
</evidence>
<dbReference type="Proteomes" id="UP000175989">
    <property type="component" value="Unassembled WGS sequence"/>
</dbReference>
<evidence type="ECO:0000313" key="6">
    <source>
        <dbReference type="EMBL" id="OFA03876.1"/>
    </source>
</evidence>
<sequence length="145" mass="15460">MSGPTVLAPTLPAFLRAPWVRRVCLLLLCSAYLQGGIDKLADFNSAIAEMEHFGVSPAAPMAAVVIIGELGCSLMILTGFYRWLGAGYLAVFTVMASAVAGPFWQMTGAARMSAENGFFEHLGLAGAFLLVAWLDLAERRLAPPK</sequence>
<feature type="transmembrane region" description="Helical" evidence="5">
    <location>
        <begin position="59"/>
        <end position="81"/>
    </location>
</feature>
<comment type="subcellular location">
    <subcellularLocation>
        <location evidence="1">Membrane</location>
        <topology evidence="1">Multi-pass membrane protein</topology>
    </subcellularLocation>
</comment>
<dbReference type="RefSeq" id="WP_070247399.1">
    <property type="nucleotide sequence ID" value="NZ_LROM01000071.1"/>
</dbReference>
<evidence type="ECO:0000256" key="3">
    <source>
        <dbReference type="ARBA" id="ARBA00022989"/>
    </source>
</evidence>
<evidence type="ECO:0000313" key="7">
    <source>
        <dbReference type="Proteomes" id="UP000175989"/>
    </source>
</evidence>
<accession>A0A1E7WW19</accession>
<dbReference type="GO" id="GO:0016020">
    <property type="term" value="C:membrane"/>
    <property type="evidence" value="ECO:0007669"/>
    <property type="project" value="UniProtKB-SubCell"/>
</dbReference>
<dbReference type="EMBL" id="LROM01000071">
    <property type="protein sequence ID" value="OFA03876.1"/>
    <property type="molecule type" value="Genomic_DNA"/>
</dbReference>
<comment type="caution">
    <text evidence="6">The sequence shown here is derived from an EMBL/GenBank/DDBJ whole genome shotgun (WGS) entry which is preliminary data.</text>
</comment>
<organism evidence="6 7">
    <name type="scientific">Duganella phyllosphaerae</name>
    <dbReference type="NCBI Taxonomy" id="762836"/>
    <lineage>
        <taxon>Bacteria</taxon>
        <taxon>Pseudomonadati</taxon>
        <taxon>Pseudomonadota</taxon>
        <taxon>Betaproteobacteria</taxon>
        <taxon>Burkholderiales</taxon>
        <taxon>Oxalobacteraceae</taxon>
        <taxon>Telluria group</taxon>
        <taxon>Duganella</taxon>
    </lineage>
</organism>
<keyword evidence="3 5" id="KW-1133">Transmembrane helix</keyword>
<proteinExistence type="predicted"/>
<evidence type="ECO:0000256" key="1">
    <source>
        <dbReference type="ARBA" id="ARBA00004141"/>
    </source>
</evidence>
<protein>
    <submittedName>
        <fullName evidence="6">DoxX</fullName>
    </submittedName>
</protein>
<dbReference type="AlphaFoldDB" id="A0A1E7WW19"/>
<dbReference type="InterPro" id="IPR032808">
    <property type="entry name" value="DoxX"/>
</dbReference>
<dbReference type="OrthoDB" id="6522672at2"/>
<gene>
    <name evidence="6" type="ORF">DUPY_16910</name>
</gene>
<reference evidence="7" key="1">
    <citation type="journal article" date="2016" name="Front. Microbiol.">
        <title>Molecular Keys to the Janthinobacterium and Duganella spp. Interaction with the Plant Pathogen Fusarium graminearum.</title>
        <authorList>
            <person name="Haack F.S."/>
            <person name="Poehlein A."/>
            <person name="Kroger C."/>
            <person name="Voigt C.A."/>
            <person name="Piepenbring M."/>
            <person name="Bode H.B."/>
            <person name="Daniel R."/>
            <person name="Schafer W."/>
            <person name="Streit W.R."/>
        </authorList>
    </citation>
    <scope>NUCLEOTIDE SEQUENCE [LARGE SCALE GENOMIC DNA]</scope>
    <source>
        <strain evidence="7">T54</strain>
    </source>
</reference>
<dbReference type="PATRIC" id="fig|762836.4.peg.1762"/>
<keyword evidence="7" id="KW-1185">Reference proteome</keyword>